<reference evidence="3 4" key="1">
    <citation type="submission" date="2024-06" db="EMBL/GenBank/DDBJ databases">
        <title>The Natural Products Discovery Center: Release of the First 8490 Sequenced Strains for Exploring Actinobacteria Biosynthetic Diversity.</title>
        <authorList>
            <person name="Kalkreuter E."/>
            <person name="Kautsar S.A."/>
            <person name="Yang D."/>
            <person name="Bader C.D."/>
            <person name="Teijaro C.N."/>
            <person name="Fluegel L."/>
            <person name="Davis C.M."/>
            <person name="Simpson J.R."/>
            <person name="Lauterbach L."/>
            <person name="Steele A.D."/>
            <person name="Gui C."/>
            <person name="Meng S."/>
            <person name="Li G."/>
            <person name="Viehrig K."/>
            <person name="Ye F."/>
            <person name="Su P."/>
            <person name="Kiefer A.F."/>
            <person name="Nichols A."/>
            <person name="Cepeda A.J."/>
            <person name="Yan W."/>
            <person name="Fan B."/>
            <person name="Jiang Y."/>
            <person name="Adhikari A."/>
            <person name="Zheng C.-J."/>
            <person name="Schuster L."/>
            <person name="Cowan T.M."/>
            <person name="Smanski M.J."/>
            <person name="Chevrette M.G."/>
            <person name="De Carvalho L.P.S."/>
            <person name="Shen B."/>
        </authorList>
    </citation>
    <scope>NUCLEOTIDE SEQUENCE [LARGE SCALE GENOMIC DNA]</scope>
    <source>
        <strain evidence="3 4">NPDC052768</strain>
    </source>
</reference>
<dbReference type="InterPro" id="IPR036812">
    <property type="entry name" value="NAD(P)_OxRdtase_dom_sf"/>
</dbReference>
<feature type="compositionally biased region" description="Low complexity" evidence="1">
    <location>
        <begin position="1"/>
        <end position="16"/>
    </location>
</feature>
<dbReference type="Pfam" id="PF00248">
    <property type="entry name" value="Aldo_ket_red"/>
    <property type="match status" value="1"/>
</dbReference>
<evidence type="ECO:0000313" key="4">
    <source>
        <dbReference type="Proteomes" id="UP001552527"/>
    </source>
</evidence>
<name>A0ABV3J9W8_9ACTN</name>
<dbReference type="InterPro" id="IPR023210">
    <property type="entry name" value="NADP_OxRdtase_dom"/>
</dbReference>
<feature type="domain" description="NADP-dependent oxidoreductase" evidence="2">
    <location>
        <begin position="39"/>
        <end position="190"/>
    </location>
</feature>
<accession>A0ABV3J9W8</accession>
<feature type="region of interest" description="Disordered" evidence="1">
    <location>
        <begin position="1"/>
        <end position="36"/>
    </location>
</feature>
<protein>
    <submittedName>
        <fullName evidence="3">Aldo/keto reductase</fullName>
    </submittedName>
</protein>
<dbReference type="PANTHER" id="PTHR42686:SF1">
    <property type="entry name" value="GH17980P-RELATED"/>
    <property type="match status" value="1"/>
</dbReference>
<evidence type="ECO:0000313" key="3">
    <source>
        <dbReference type="EMBL" id="MEV5244946.1"/>
    </source>
</evidence>
<dbReference type="PANTHER" id="PTHR42686">
    <property type="entry name" value="GH17980P-RELATED"/>
    <property type="match status" value="1"/>
</dbReference>
<keyword evidence="4" id="KW-1185">Reference proteome</keyword>
<evidence type="ECO:0000256" key="1">
    <source>
        <dbReference type="SAM" id="MobiDB-lite"/>
    </source>
</evidence>
<dbReference type="InterPro" id="IPR020471">
    <property type="entry name" value="AKR"/>
</dbReference>
<dbReference type="Proteomes" id="UP001552527">
    <property type="component" value="Unassembled WGS sequence"/>
</dbReference>
<dbReference type="SUPFAM" id="SSF51430">
    <property type="entry name" value="NAD(P)-linked oxidoreductase"/>
    <property type="match status" value="1"/>
</dbReference>
<sequence length="211" mass="21770">MRPSSTRSSTRSTCPPGAESGGSDGSVTDAERARPSHPALAELRAQGTVGAIGAGMYHTGKLTRLVEETDVDVVMLSGRYTLLDHSALDDLLPACAARGVSVPAASVFNSGVLATPHPSDGATYDYAPAAPRTLERARRLAAVCAAHGVTLPAAAMKFPLHHPVVAGVVVGMRSADEVRRDTEAYGAKIPAGLWADLRAEGLLDARAPVPA</sequence>
<dbReference type="EMBL" id="JBFATE010000002">
    <property type="protein sequence ID" value="MEV5244946.1"/>
    <property type="molecule type" value="Genomic_DNA"/>
</dbReference>
<dbReference type="Gene3D" id="3.20.20.100">
    <property type="entry name" value="NADP-dependent oxidoreductase domain"/>
    <property type="match status" value="1"/>
</dbReference>
<evidence type="ECO:0000259" key="2">
    <source>
        <dbReference type="Pfam" id="PF00248"/>
    </source>
</evidence>
<proteinExistence type="predicted"/>
<dbReference type="RefSeq" id="WP_364019245.1">
    <property type="nucleotide sequence ID" value="NZ_JBFATD010000002.1"/>
</dbReference>
<organism evidence="3 4">
    <name type="scientific">Streptomyces werraensis</name>
    <dbReference type="NCBI Taxonomy" id="68284"/>
    <lineage>
        <taxon>Bacteria</taxon>
        <taxon>Bacillati</taxon>
        <taxon>Actinomycetota</taxon>
        <taxon>Actinomycetes</taxon>
        <taxon>Kitasatosporales</taxon>
        <taxon>Streptomycetaceae</taxon>
        <taxon>Streptomyces</taxon>
    </lineage>
</organism>
<gene>
    <name evidence="3" type="ORF">AB0K95_06650</name>
</gene>
<comment type="caution">
    <text evidence="3">The sequence shown here is derived from an EMBL/GenBank/DDBJ whole genome shotgun (WGS) entry which is preliminary data.</text>
</comment>